<evidence type="ECO:0000313" key="3">
    <source>
        <dbReference type="Proteomes" id="UP000803884"/>
    </source>
</evidence>
<dbReference type="AlphaFoldDB" id="A0AB34KF92"/>
<name>A0AB34KF92_9PEZI</name>
<evidence type="ECO:0000313" key="2">
    <source>
        <dbReference type="EMBL" id="KAL1582841.1"/>
    </source>
</evidence>
<dbReference type="EMBL" id="JAAQHG020000043">
    <property type="protein sequence ID" value="KAL1582841.1"/>
    <property type="molecule type" value="Genomic_DNA"/>
</dbReference>
<dbReference type="RefSeq" id="XP_069225948.1">
    <property type="nucleotide sequence ID" value="XM_069377282.1"/>
</dbReference>
<proteinExistence type="predicted"/>
<dbReference type="GeneID" id="96010120"/>
<comment type="caution">
    <text evidence="2">The sequence shown here is derived from an EMBL/GenBank/DDBJ whole genome shotgun (WGS) entry which is preliminary data.</text>
</comment>
<feature type="compositionally biased region" description="Pro residues" evidence="1">
    <location>
        <begin position="1"/>
        <end position="10"/>
    </location>
</feature>
<accession>A0AB34KF92</accession>
<organism evidence="2 3">
    <name type="scientific">Cladosporium halotolerans</name>
    <dbReference type="NCBI Taxonomy" id="1052096"/>
    <lineage>
        <taxon>Eukaryota</taxon>
        <taxon>Fungi</taxon>
        <taxon>Dikarya</taxon>
        <taxon>Ascomycota</taxon>
        <taxon>Pezizomycotina</taxon>
        <taxon>Dothideomycetes</taxon>
        <taxon>Dothideomycetidae</taxon>
        <taxon>Cladosporiales</taxon>
        <taxon>Cladosporiaceae</taxon>
        <taxon>Cladosporium</taxon>
    </lineage>
</organism>
<feature type="compositionally biased region" description="Polar residues" evidence="1">
    <location>
        <begin position="27"/>
        <end position="37"/>
    </location>
</feature>
<evidence type="ECO:0000256" key="1">
    <source>
        <dbReference type="SAM" id="MobiDB-lite"/>
    </source>
</evidence>
<feature type="region of interest" description="Disordered" evidence="1">
    <location>
        <begin position="1"/>
        <end position="37"/>
    </location>
</feature>
<keyword evidence="3" id="KW-1185">Reference proteome</keyword>
<protein>
    <recommendedName>
        <fullName evidence="4">DOMON domain-containing protein</fullName>
    </recommendedName>
</protein>
<evidence type="ECO:0008006" key="4">
    <source>
        <dbReference type="Google" id="ProtNLM"/>
    </source>
</evidence>
<gene>
    <name evidence="2" type="ORF">WHR41_08678</name>
</gene>
<sequence>MGKPAPPPAPIDHQAAHIPEPPPNYSEAASTSSPTTHHFSRHHAWSAKVFVESAGVDRYCFAPGKGAQVWIYAGASTKNRPLGYLTFPASHNAFRLYFGAGAEGEPGPSGVDANGYAFSDVKARVGYPHASSFAFKSAASGRLREYEWVNRNPSQDASPVVYDLKVSGMETLATLTVNRKGRGKTNVKWLRAPDSELEQAILILSAIGVITRLSKKAMYRDSDLAGGQRWFAFWWMAVLSTAAVM</sequence>
<reference evidence="2 3" key="1">
    <citation type="journal article" date="2020" name="Microbiol. Resour. Announc.">
        <title>Draft Genome Sequence of a Cladosporium Species Isolated from the Mesophotic Ascidian Didemnum maculosum.</title>
        <authorList>
            <person name="Gioti A."/>
            <person name="Siaperas R."/>
            <person name="Nikolaivits E."/>
            <person name="Le Goff G."/>
            <person name="Ouazzani J."/>
            <person name="Kotoulas G."/>
            <person name="Topakas E."/>
        </authorList>
    </citation>
    <scope>NUCLEOTIDE SEQUENCE [LARGE SCALE GENOMIC DNA]</scope>
    <source>
        <strain evidence="2 3">TM138-S3</strain>
    </source>
</reference>
<dbReference type="Proteomes" id="UP000803884">
    <property type="component" value="Unassembled WGS sequence"/>
</dbReference>